<dbReference type="Pfam" id="PF23598">
    <property type="entry name" value="LRR_14"/>
    <property type="match status" value="1"/>
</dbReference>
<dbReference type="FunFam" id="1.10.10.10:FF:000322">
    <property type="entry name" value="Probable disease resistance protein At1g63360"/>
    <property type="match status" value="1"/>
</dbReference>
<dbReference type="PRINTS" id="PR00364">
    <property type="entry name" value="DISEASERSIST"/>
</dbReference>
<keyword evidence="13" id="KW-1185">Reference proteome</keyword>
<dbReference type="Proteomes" id="UP000027138">
    <property type="component" value="Unassembled WGS sequence"/>
</dbReference>
<name>A0A067K9Q4_JATCU</name>
<dbReference type="Pfam" id="PF00931">
    <property type="entry name" value="NB-ARC"/>
    <property type="match status" value="1"/>
</dbReference>
<evidence type="ECO:0000259" key="11">
    <source>
        <dbReference type="Pfam" id="PF25019"/>
    </source>
</evidence>
<dbReference type="Pfam" id="PF23559">
    <property type="entry name" value="WHD_DRP"/>
    <property type="match status" value="1"/>
</dbReference>
<evidence type="ECO:0000256" key="2">
    <source>
        <dbReference type="ARBA" id="ARBA00022737"/>
    </source>
</evidence>
<dbReference type="PANTHER" id="PTHR36766">
    <property type="entry name" value="PLANT BROAD-SPECTRUM MILDEW RESISTANCE PROTEIN RPW8"/>
    <property type="match status" value="1"/>
</dbReference>
<gene>
    <name evidence="12" type="ORF">JCGZ_13002</name>
</gene>
<feature type="domain" description="Disease resistance R13L4/SHOC-2-like LRR" evidence="10">
    <location>
        <begin position="994"/>
        <end position="1086"/>
    </location>
</feature>
<dbReference type="InterPro" id="IPR056789">
    <property type="entry name" value="LRR_R13L1-DRL21"/>
</dbReference>
<evidence type="ECO:0000256" key="5">
    <source>
        <dbReference type="ARBA" id="ARBA00022840"/>
    </source>
</evidence>
<dbReference type="InterPro" id="IPR002182">
    <property type="entry name" value="NB-ARC"/>
</dbReference>
<dbReference type="SUPFAM" id="SSF52058">
    <property type="entry name" value="L domain-like"/>
    <property type="match status" value="1"/>
</dbReference>
<dbReference type="GO" id="GO:0005524">
    <property type="term" value="F:ATP binding"/>
    <property type="evidence" value="ECO:0007669"/>
    <property type="project" value="UniProtKB-KW"/>
</dbReference>
<reference evidence="12 13" key="1">
    <citation type="journal article" date="2014" name="PLoS ONE">
        <title>Global Analysis of Gene Expression Profiles in Physic Nut (Jatropha curcas L.) Seedlings Exposed to Salt Stress.</title>
        <authorList>
            <person name="Zhang L."/>
            <person name="Zhang C."/>
            <person name="Wu P."/>
            <person name="Chen Y."/>
            <person name="Li M."/>
            <person name="Jiang H."/>
            <person name="Wu G."/>
        </authorList>
    </citation>
    <scope>NUCLEOTIDE SEQUENCE [LARGE SCALE GENOMIC DNA]</scope>
    <source>
        <strain evidence="13">cv. GZQX0401</strain>
        <tissue evidence="12">Young leaves</tissue>
    </source>
</reference>
<feature type="domain" description="Disease resistance N-terminal" evidence="8">
    <location>
        <begin position="10"/>
        <end position="93"/>
    </location>
</feature>
<dbReference type="SUPFAM" id="SSF52047">
    <property type="entry name" value="RNI-like"/>
    <property type="match status" value="1"/>
</dbReference>
<evidence type="ECO:0000256" key="1">
    <source>
        <dbReference type="ARBA" id="ARBA00022614"/>
    </source>
</evidence>
<dbReference type="Gene3D" id="3.40.50.300">
    <property type="entry name" value="P-loop containing nucleotide triphosphate hydrolases"/>
    <property type="match status" value="1"/>
</dbReference>
<evidence type="ECO:0000259" key="10">
    <source>
        <dbReference type="Pfam" id="PF23598"/>
    </source>
</evidence>
<dbReference type="OrthoDB" id="37484at2759"/>
<dbReference type="CDD" id="cd14798">
    <property type="entry name" value="RX-CC_like"/>
    <property type="match status" value="1"/>
</dbReference>
<evidence type="ECO:0000256" key="4">
    <source>
        <dbReference type="ARBA" id="ARBA00022821"/>
    </source>
</evidence>
<dbReference type="Gene3D" id="1.20.5.4130">
    <property type="match status" value="1"/>
</dbReference>
<dbReference type="Gene3D" id="1.10.10.10">
    <property type="entry name" value="Winged helix-like DNA-binding domain superfamily/Winged helix DNA-binding domain"/>
    <property type="match status" value="1"/>
</dbReference>
<evidence type="ECO:0000256" key="6">
    <source>
        <dbReference type="SAM" id="Coils"/>
    </source>
</evidence>
<dbReference type="InterPro" id="IPR042197">
    <property type="entry name" value="Apaf_helical"/>
</dbReference>
<keyword evidence="4" id="KW-0611">Plant defense</keyword>
<dbReference type="FunFam" id="3.40.50.300:FF:001091">
    <property type="entry name" value="Probable disease resistance protein At1g61300"/>
    <property type="match status" value="1"/>
</dbReference>
<dbReference type="Pfam" id="PF25019">
    <property type="entry name" value="LRR_R13L1-DRL21"/>
    <property type="match status" value="1"/>
</dbReference>
<dbReference type="InterPro" id="IPR032675">
    <property type="entry name" value="LRR_dom_sf"/>
</dbReference>
<organism evidence="12 13">
    <name type="scientific">Jatropha curcas</name>
    <name type="common">Barbados nut</name>
    <dbReference type="NCBI Taxonomy" id="180498"/>
    <lineage>
        <taxon>Eukaryota</taxon>
        <taxon>Viridiplantae</taxon>
        <taxon>Streptophyta</taxon>
        <taxon>Embryophyta</taxon>
        <taxon>Tracheophyta</taxon>
        <taxon>Spermatophyta</taxon>
        <taxon>Magnoliopsida</taxon>
        <taxon>eudicotyledons</taxon>
        <taxon>Gunneridae</taxon>
        <taxon>Pentapetalae</taxon>
        <taxon>rosids</taxon>
        <taxon>fabids</taxon>
        <taxon>Malpighiales</taxon>
        <taxon>Euphorbiaceae</taxon>
        <taxon>Crotonoideae</taxon>
        <taxon>Jatropheae</taxon>
        <taxon>Jatropha</taxon>
    </lineage>
</organism>
<keyword evidence="1" id="KW-0433">Leucine-rich repeat</keyword>
<dbReference type="InterPro" id="IPR038005">
    <property type="entry name" value="RX-like_CC"/>
</dbReference>
<dbReference type="PANTHER" id="PTHR36766:SF47">
    <property type="entry name" value="NB-ARC DOMAIN-CONTAINING PROTEIN"/>
    <property type="match status" value="1"/>
</dbReference>
<feature type="domain" description="Disease resistance protein winged helix" evidence="9">
    <location>
        <begin position="424"/>
        <end position="494"/>
    </location>
</feature>
<feature type="domain" description="R13L1/DRL21-like LRR repeat region" evidence="11">
    <location>
        <begin position="674"/>
        <end position="799"/>
    </location>
</feature>
<keyword evidence="6" id="KW-0175">Coiled coil</keyword>
<dbReference type="GO" id="GO:0006952">
    <property type="term" value="P:defense response"/>
    <property type="evidence" value="ECO:0007669"/>
    <property type="project" value="UniProtKB-KW"/>
</dbReference>
<evidence type="ECO:0000259" key="9">
    <source>
        <dbReference type="Pfam" id="PF23559"/>
    </source>
</evidence>
<dbReference type="Gene3D" id="3.80.10.10">
    <property type="entry name" value="Ribonuclease Inhibitor"/>
    <property type="match status" value="4"/>
</dbReference>
<accession>A0A067K9Q4</accession>
<proteinExistence type="predicted"/>
<dbReference type="AlphaFoldDB" id="A0A067K9Q4"/>
<evidence type="ECO:0000256" key="3">
    <source>
        <dbReference type="ARBA" id="ARBA00022741"/>
    </source>
</evidence>
<dbReference type="SUPFAM" id="SSF52540">
    <property type="entry name" value="P-loop containing nucleoside triphosphate hydrolases"/>
    <property type="match status" value="1"/>
</dbReference>
<keyword evidence="2" id="KW-0677">Repeat</keyword>
<evidence type="ECO:0000313" key="13">
    <source>
        <dbReference type="Proteomes" id="UP000027138"/>
    </source>
</evidence>
<dbReference type="GO" id="GO:0043531">
    <property type="term" value="F:ADP binding"/>
    <property type="evidence" value="ECO:0007669"/>
    <property type="project" value="InterPro"/>
</dbReference>
<evidence type="ECO:0000313" key="12">
    <source>
        <dbReference type="EMBL" id="KDP32971.1"/>
    </source>
</evidence>
<dbReference type="InterPro" id="IPR027417">
    <property type="entry name" value="P-loop_NTPase"/>
</dbReference>
<keyword evidence="5" id="KW-0067">ATP-binding</keyword>
<evidence type="ECO:0000259" key="7">
    <source>
        <dbReference type="Pfam" id="PF00931"/>
    </source>
</evidence>
<dbReference type="InterPro" id="IPR058922">
    <property type="entry name" value="WHD_DRP"/>
</dbReference>
<dbReference type="InterPro" id="IPR041118">
    <property type="entry name" value="Rx_N"/>
</dbReference>
<sequence length="1126" mass="128056">MADALVSALVSTILTNLNNLLLGESAVLGGLESELENLQSTLSTIQAVLRDAEKKQWKSEAVQNWLWKLKDAAYDADDVLDEFDIAARKLQRGFKNRVSSFVSLENPLVFHAKMAHELKNVNGKLDAIANEKQKFHLIVGEREIEASEDFDRRQTGSLVNELEICGRDKEKEELVNMVLSNSDDFSVYAVCGMGGLGKTTLAQLVYNDKRVESHFHMRIWVCVSDDFDIMRLTRAIIESIEGSPCNNEKLDPLQRRLQEKLSGRKYLFVLDDVWNEYHDKWEKLINVLRCGTQGSAVIVTTRMEKVALMMATAPVQVQHMNRLSDNDSWLLFERHAFRMRAKEDYTHLEAIGKDIVKKCGGVPLAVKALGSMMLFKRKESEWLAIKESNIWDMPDDGKTILPALKLSYDHLLPHLRQCLSFCSVFPKDYAMKKDQLVELWIANGFISSRGGMDLHDMGHDIFNDLVLRSFFEDIKEDDDGDIRCKLHDLVHDLAQSVMKYECCFIEPNKTLEVSKVVRHLAFYSANYGPPIPRNKDLLKIRSLRSFLVCPLIDDFLPFLIKQKHLRALRLRNTFEKWPISIDKFKHLRYLDFSRSEVGSLPESITSLQKLQTLDLRYCYNLSKLPNGLKHMKDLIYLHITGCDELTCIPPGIGQLTRLRKLSMFIVGKDAGQQIGELRSLNLDGQLSIKGLDNVKDLTDARSANLTSKKNLKWLELIWQQGHGNNNSTEKIEETLCGLQPHSNVKKLSIQGYEGSRFPNWMMELQLPNLVEISLSGRRCEHLPPLGKLQYLKILHLSHMDVLKHIDNEVYGDDESAFPSLEILRLNSMDNLEEWATVAERNIFPRLGKLYVNGCKKLVDLPVIPSVRTLEIEGESEMLLSSVQNFPFLTTLRIDGFGSVRDFPAGLLHNHRVLENLDIVSMKSLKSLANELENLSALKVLNLEQCYELKSLPEGLLKLNSLEKIRIYKCGLVSFPVNGFRGVASLSLHIEGCNKFTSLSEGVRYLTALEDLDVRKCSELNSLPKSISHLTALQSLTIGGSKRLSTLPNEIGSLTSLQQLLIDNCPDLTCLPQGVQNLKRLRLLWISDCTYLERRCQIERGEDWPKIAHIPYIFINDKVIQGTPDST</sequence>
<evidence type="ECO:0000259" key="8">
    <source>
        <dbReference type="Pfam" id="PF18052"/>
    </source>
</evidence>
<dbReference type="InterPro" id="IPR036388">
    <property type="entry name" value="WH-like_DNA-bd_sf"/>
</dbReference>
<feature type="coiled-coil region" evidence="6">
    <location>
        <begin position="28"/>
        <end position="55"/>
    </location>
</feature>
<dbReference type="Gene3D" id="1.10.8.430">
    <property type="entry name" value="Helical domain of apoptotic protease-activating factors"/>
    <property type="match status" value="1"/>
</dbReference>
<keyword evidence="3" id="KW-0547">Nucleotide-binding</keyword>
<protein>
    <submittedName>
        <fullName evidence="12">Uncharacterized protein</fullName>
    </submittedName>
</protein>
<dbReference type="InterPro" id="IPR055414">
    <property type="entry name" value="LRR_R13L4/SHOC2-like"/>
</dbReference>
<dbReference type="Pfam" id="PF18052">
    <property type="entry name" value="Rx_N"/>
    <property type="match status" value="1"/>
</dbReference>
<dbReference type="GO" id="GO:0051707">
    <property type="term" value="P:response to other organism"/>
    <property type="evidence" value="ECO:0007669"/>
    <property type="project" value="UniProtKB-ARBA"/>
</dbReference>
<feature type="domain" description="NB-ARC" evidence="7">
    <location>
        <begin position="169"/>
        <end position="341"/>
    </location>
</feature>
<dbReference type="EMBL" id="KK914568">
    <property type="protein sequence ID" value="KDP32971.1"/>
    <property type="molecule type" value="Genomic_DNA"/>
</dbReference>